<dbReference type="InterPro" id="IPR008651">
    <property type="entry name" value="Uncharacterised_HicB"/>
</dbReference>
<protein>
    <submittedName>
        <fullName evidence="1">HicB family protein</fullName>
    </submittedName>
</protein>
<dbReference type="InterPro" id="IPR010985">
    <property type="entry name" value="Ribbon_hlx_hlx"/>
</dbReference>
<dbReference type="Proteomes" id="UP000035722">
    <property type="component" value="Unassembled WGS sequence"/>
</dbReference>
<dbReference type="InterPro" id="IPR035069">
    <property type="entry name" value="TTHA1013/TTHA0281-like"/>
</dbReference>
<accession>A0A024H4X6</accession>
<dbReference type="AlphaFoldDB" id="A0A024H4X6"/>
<dbReference type="SUPFAM" id="SSF47598">
    <property type="entry name" value="Ribbon-helix-helix"/>
    <property type="match status" value="1"/>
</dbReference>
<comment type="caution">
    <text evidence="1">The sequence shown here is derived from an EMBL/GenBank/DDBJ whole genome shotgun (WGS) entry which is preliminary data.</text>
</comment>
<proteinExistence type="predicted"/>
<dbReference type="Pfam" id="PF05534">
    <property type="entry name" value="HicB"/>
    <property type="match status" value="1"/>
</dbReference>
<dbReference type="RefSeq" id="WP_050056094.1">
    <property type="nucleotide sequence ID" value="NZ_CAQI01000048.1"/>
</dbReference>
<sequence length="117" mass="13093">MSTQKAAAGPSTVAQYRYSVQWSPEDQEFVATVLEFPSLSWLDEDQFEALRGIERLVADVIDELTQSGEQVPQPIATQKFSGRLNLRVPPELHRRLAIEAANHGVPLNKYATERLTA</sequence>
<dbReference type="GO" id="GO:0006355">
    <property type="term" value="P:regulation of DNA-templated transcription"/>
    <property type="evidence" value="ECO:0007669"/>
    <property type="project" value="InterPro"/>
</dbReference>
<name>A0A024H4X6_9MICC</name>
<keyword evidence="2" id="KW-1185">Reference proteome</keyword>
<evidence type="ECO:0000313" key="2">
    <source>
        <dbReference type="Proteomes" id="UP000035722"/>
    </source>
</evidence>
<gene>
    <name evidence="1" type="ORF">ARTSIC4J27_3205</name>
</gene>
<dbReference type="SUPFAM" id="SSF143100">
    <property type="entry name" value="TTHA1013/TTHA0281-like"/>
    <property type="match status" value="1"/>
</dbReference>
<organism evidence="1 2">
    <name type="scientific">Pseudarthrobacter siccitolerans</name>
    <dbReference type="NCBI Taxonomy" id="861266"/>
    <lineage>
        <taxon>Bacteria</taxon>
        <taxon>Bacillati</taxon>
        <taxon>Actinomycetota</taxon>
        <taxon>Actinomycetes</taxon>
        <taxon>Micrococcales</taxon>
        <taxon>Micrococcaceae</taxon>
        <taxon>Pseudarthrobacter</taxon>
    </lineage>
</organism>
<evidence type="ECO:0000313" key="1">
    <source>
        <dbReference type="EMBL" id="CCQ47225.1"/>
    </source>
</evidence>
<dbReference type="EMBL" id="CAQI01000048">
    <property type="protein sequence ID" value="CCQ47225.1"/>
    <property type="molecule type" value="Genomic_DNA"/>
</dbReference>
<dbReference type="OrthoDB" id="5297106at2"/>
<dbReference type="STRING" id="861266.ARTSIC4J27_3205"/>
<reference evidence="2" key="1">
    <citation type="journal article" date="2014" name="Genome Announc.">
        <title>Genome Sequence of Arthrobacter siccitolerans 4J27, a Xeroprotectant-Producing Desiccation-Tolerant Microorganism.</title>
        <authorList>
            <person name="Manzanera M."/>
            <person name="Santa-Cruz-Calvo L."/>
            <person name="Vilchez J.I."/>
            <person name="Garcia-Fontana C."/>
            <person name="Silva-Castro G.A."/>
            <person name="Calvo C."/>
            <person name="Gonzalez-Lopez J."/>
        </authorList>
    </citation>
    <scope>NUCLEOTIDE SEQUENCE [LARGE SCALE GENOMIC DNA]</scope>
    <source>
        <strain evidence="2">4J27</strain>
    </source>
</reference>